<accession>A0A3M7P5I0</accession>
<evidence type="ECO:0000313" key="2">
    <source>
        <dbReference type="Proteomes" id="UP000276133"/>
    </source>
</evidence>
<dbReference type="EMBL" id="REGN01013419">
    <property type="protein sequence ID" value="RMZ93944.1"/>
    <property type="molecule type" value="Genomic_DNA"/>
</dbReference>
<proteinExistence type="predicted"/>
<gene>
    <name evidence="1" type="ORF">BpHYR1_021488</name>
</gene>
<evidence type="ECO:0000313" key="1">
    <source>
        <dbReference type="EMBL" id="RMZ93944.1"/>
    </source>
</evidence>
<dbReference type="Proteomes" id="UP000276133">
    <property type="component" value="Unassembled WGS sequence"/>
</dbReference>
<feature type="non-terminal residue" evidence="1">
    <location>
        <position position="164"/>
    </location>
</feature>
<reference evidence="1 2" key="1">
    <citation type="journal article" date="2018" name="Sci. Rep.">
        <title>Genomic signatures of local adaptation to the degree of environmental predictability in rotifers.</title>
        <authorList>
            <person name="Franch-Gras L."/>
            <person name="Hahn C."/>
            <person name="Garcia-Roger E.M."/>
            <person name="Carmona M.J."/>
            <person name="Serra M."/>
            <person name="Gomez A."/>
        </authorList>
    </citation>
    <scope>NUCLEOTIDE SEQUENCE [LARGE SCALE GENOMIC DNA]</scope>
    <source>
        <strain evidence="1">HYR1</strain>
    </source>
</reference>
<protein>
    <submittedName>
        <fullName evidence="1">Uncharacterized protein</fullName>
    </submittedName>
</protein>
<comment type="caution">
    <text evidence="1">The sequence shown here is derived from an EMBL/GenBank/DDBJ whole genome shotgun (WGS) entry which is preliminary data.</text>
</comment>
<sequence length="164" mass="19294">RNFIFVTKTDKTFLVKILNVKKTFLEQIFSDQAGKDHESNFHFKNKIMNLISGNLNYCIRIFWAKINFNCFTIKCIYWRNAFCIYIFDLPVLTPKLGQYVYHNRAMMHLTSLLFIKAEIMHRSIRLLSHLQRSSTGTFLRACSICIPHPAHVGLLQVLHQINNE</sequence>
<feature type="non-terminal residue" evidence="1">
    <location>
        <position position="1"/>
    </location>
</feature>
<organism evidence="1 2">
    <name type="scientific">Brachionus plicatilis</name>
    <name type="common">Marine rotifer</name>
    <name type="synonym">Brachionus muelleri</name>
    <dbReference type="NCBI Taxonomy" id="10195"/>
    <lineage>
        <taxon>Eukaryota</taxon>
        <taxon>Metazoa</taxon>
        <taxon>Spiralia</taxon>
        <taxon>Gnathifera</taxon>
        <taxon>Rotifera</taxon>
        <taxon>Eurotatoria</taxon>
        <taxon>Monogononta</taxon>
        <taxon>Pseudotrocha</taxon>
        <taxon>Ploima</taxon>
        <taxon>Brachionidae</taxon>
        <taxon>Brachionus</taxon>
    </lineage>
</organism>
<keyword evidence="2" id="KW-1185">Reference proteome</keyword>
<name>A0A3M7P5I0_BRAPC</name>
<dbReference type="AlphaFoldDB" id="A0A3M7P5I0"/>